<dbReference type="AlphaFoldDB" id="A0A7W9ETE7"/>
<keyword evidence="1" id="KW-0732">Signal</keyword>
<proteinExistence type="predicted"/>
<organism evidence="2 3">
    <name type="scientific">Sphingomonas aerophila</name>
    <dbReference type="NCBI Taxonomy" id="1344948"/>
    <lineage>
        <taxon>Bacteria</taxon>
        <taxon>Pseudomonadati</taxon>
        <taxon>Pseudomonadota</taxon>
        <taxon>Alphaproteobacteria</taxon>
        <taxon>Sphingomonadales</taxon>
        <taxon>Sphingomonadaceae</taxon>
        <taxon>Sphingomonas</taxon>
    </lineage>
</organism>
<feature type="signal peptide" evidence="1">
    <location>
        <begin position="1"/>
        <end position="17"/>
    </location>
</feature>
<reference evidence="2 3" key="1">
    <citation type="submission" date="2020-08" db="EMBL/GenBank/DDBJ databases">
        <title>Genomic Encyclopedia of Type Strains, Phase IV (KMG-IV): sequencing the most valuable type-strain genomes for metagenomic binning, comparative biology and taxonomic classification.</title>
        <authorList>
            <person name="Goeker M."/>
        </authorList>
    </citation>
    <scope>NUCLEOTIDE SEQUENCE [LARGE SCALE GENOMIC DNA]</scope>
    <source>
        <strain evidence="2 3">DSM 100044</strain>
    </source>
</reference>
<evidence type="ECO:0000256" key="1">
    <source>
        <dbReference type="SAM" id="SignalP"/>
    </source>
</evidence>
<keyword evidence="3" id="KW-1185">Reference proteome</keyword>
<gene>
    <name evidence="2" type="ORF">FHS94_000903</name>
</gene>
<feature type="chain" id="PRO_5031295166" evidence="1">
    <location>
        <begin position="18"/>
        <end position="288"/>
    </location>
</feature>
<evidence type="ECO:0000313" key="2">
    <source>
        <dbReference type="EMBL" id="MBB5714080.1"/>
    </source>
</evidence>
<dbReference type="RefSeq" id="WP_184055067.1">
    <property type="nucleotide sequence ID" value="NZ_JACIJK010000002.1"/>
</dbReference>
<evidence type="ECO:0000313" key="3">
    <source>
        <dbReference type="Proteomes" id="UP000546200"/>
    </source>
</evidence>
<name>A0A7W9ETE7_9SPHN</name>
<protein>
    <submittedName>
        <fullName evidence="2">Uncharacterized protein</fullName>
    </submittedName>
</protein>
<sequence length="288" mass="29843">MISRFLTALGLFSATVAAPGLPQSLPTGAVPQASVPAATPGALSYADVADLVLGSPVILDATVRSASRIKGAEATNVAPGRTRFYIEADVTALIRGAGGVPPRIGYVVDLPPGPDGRLPKLKKMRVLAFARSGAAASGQLQLSAPDGQQPWSAPLDATVRAVAAEAVSAETPPRITGVGNAFHVPGSLPGEGETQIFLSTADNRPVSLSVLTRPGEQRRWAVALSEVVDEAAAPPRPNSLLWYRLACGLPQSLPARSTAELAPDDASAAQDDYRFVRSSLGPCRRTRS</sequence>
<comment type="caution">
    <text evidence="2">The sequence shown here is derived from an EMBL/GenBank/DDBJ whole genome shotgun (WGS) entry which is preliminary data.</text>
</comment>
<accession>A0A7W9ETE7</accession>
<dbReference type="EMBL" id="JACIJK010000002">
    <property type="protein sequence ID" value="MBB5714080.1"/>
    <property type="molecule type" value="Genomic_DNA"/>
</dbReference>
<dbReference type="Proteomes" id="UP000546200">
    <property type="component" value="Unassembled WGS sequence"/>
</dbReference>